<dbReference type="EMBL" id="CP111028">
    <property type="protein sequence ID" value="WAR30434.1"/>
    <property type="molecule type" value="Genomic_DNA"/>
</dbReference>
<sequence>MSEQGTTTQLCKLQHRERDNYNNIFPKDAGVIRSHYYAKSGPASFKLIPKKTALISSNSVMCFLQDVKAKKTL</sequence>
<gene>
    <name evidence="1" type="ORF">MAR_032976</name>
</gene>
<evidence type="ECO:0000313" key="1">
    <source>
        <dbReference type="EMBL" id="WAR30434.1"/>
    </source>
</evidence>
<reference evidence="1" key="1">
    <citation type="submission" date="2022-11" db="EMBL/GenBank/DDBJ databases">
        <title>Centuries of genome instability and evolution in soft-shell clam transmissible cancer (bioRxiv).</title>
        <authorList>
            <person name="Hart S.F.M."/>
            <person name="Yonemitsu M.A."/>
            <person name="Giersch R.M."/>
            <person name="Beal B.F."/>
            <person name="Arriagada G."/>
            <person name="Davis B.W."/>
            <person name="Ostrander E.A."/>
            <person name="Goff S.P."/>
            <person name="Metzger M.J."/>
        </authorList>
    </citation>
    <scope>NUCLEOTIDE SEQUENCE</scope>
    <source>
        <strain evidence="1">MELC-2E11</strain>
        <tissue evidence="1">Siphon/mantle</tissue>
    </source>
</reference>
<organism evidence="1 2">
    <name type="scientific">Mya arenaria</name>
    <name type="common">Soft-shell clam</name>
    <dbReference type="NCBI Taxonomy" id="6604"/>
    <lineage>
        <taxon>Eukaryota</taxon>
        <taxon>Metazoa</taxon>
        <taxon>Spiralia</taxon>
        <taxon>Lophotrochozoa</taxon>
        <taxon>Mollusca</taxon>
        <taxon>Bivalvia</taxon>
        <taxon>Autobranchia</taxon>
        <taxon>Heteroconchia</taxon>
        <taxon>Euheterodonta</taxon>
        <taxon>Imparidentia</taxon>
        <taxon>Neoheterodontei</taxon>
        <taxon>Myida</taxon>
        <taxon>Myoidea</taxon>
        <taxon>Myidae</taxon>
        <taxon>Mya</taxon>
    </lineage>
</organism>
<name>A0ABY7GA51_MYAAR</name>
<keyword evidence="2" id="KW-1185">Reference proteome</keyword>
<proteinExistence type="predicted"/>
<evidence type="ECO:0000313" key="2">
    <source>
        <dbReference type="Proteomes" id="UP001164746"/>
    </source>
</evidence>
<dbReference type="Proteomes" id="UP001164746">
    <property type="component" value="Chromosome 17"/>
</dbReference>
<protein>
    <submittedName>
        <fullName evidence="1">Uncharacterized protein</fullName>
    </submittedName>
</protein>
<accession>A0ABY7GA51</accession>